<reference evidence="2" key="1">
    <citation type="journal article" date="2023" name="Front. Plant Sci.">
        <title>Chromosomal-level genome assembly of Melastoma candidum provides insights into trichome evolution.</title>
        <authorList>
            <person name="Zhong Y."/>
            <person name="Wu W."/>
            <person name="Sun C."/>
            <person name="Zou P."/>
            <person name="Liu Y."/>
            <person name="Dai S."/>
            <person name="Zhou R."/>
        </authorList>
    </citation>
    <scope>NUCLEOTIDE SEQUENCE [LARGE SCALE GENOMIC DNA]</scope>
</reference>
<accession>A0ACB9N475</accession>
<comment type="caution">
    <text evidence="1">The sequence shown here is derived from an EMBL/GenBank/DDBJ whole genome shotgun (WGS) entry which is preliminary data.</text>
</comment>
<proteinExistence type="predicted"/>
<evidence type="ECO:0000313" key="2">
    <source>
        <dbReference type="Proteomes" id="UP001057402"/>
    </source>
</evidence>
<keyword evidence="2" id="KW-1185">Reference proteome</keyword>
<organism evidence="1 2">
    <name type="scientific">Melastoma candidum</name>
    <dbReference type="NCBI Taxonomy" id="119954"/>
    <lineage>
        <taxon>Eukaryota</taxon>
        <taxon>Viridiplantae</taxon>
        <taxon>Streptophyta</taxon>
        <taxon>Embryophyta</taxon>
        <taxon>Tracheophyta</taxon>
        <taxon>Spermatophyta</taxon>
        <taxon>Magnoliopsida</taxon>
        <taxon>eudicotyledons</taxon>
        <taxon>Gunneridae</taxon>
        <taxon>Pentapetalae</taxon>
        <taxon>rosids</taxon>
        <taxon>malvids</taxon>
        <taxon>Myrtales</taxon>
        <taxon>Melastomataceae</taxon>
        <taxon>Melastomatoideae</taxon>
        <taxon>Melastomateae</taxon>
        <taxon>Melastoma</taxon>
    </lineage>
</organism>
<dbReference type="EMBL" id="CM042887">
    <property type="protein sequence ID" value="KAI4331319.1"/>
    <property type="molecule type" value="Genomic_DNA"/>
</dbReference>
<sequence length="79" mass="9151">MVVFIKEEEGERSENQDNELSVVVVKDKPRRPPHNYMGIVRAAFRPFDTSSLEKICEQLYSGVLLREKKQERDVCLGRG</sequence>
<dbReference type="Proteomes" id="UP001057402">
    <property type="component" value="Chromosome 8"/>
</dbReference>
<protein>
    <submittedName>
        <fullName evidence="1">Uncharacterized protein</fullName>
    </submittedName>
</protein>
<name>A0ACB9N475_9MYRT</name>
<gene>
    <name evidence="1" type="ORF">MLD38_029512</name>
</gene>
<evidence type="ECO:0000313" key="1">
    <source>
        <dbReference type="EMBL" id="KAI4331319.1"/>
    </source>
</evidence>